<gene>
    <name evidence="1" type="ORF">ATO67_13625</name>
</gene>
<name>A0A135NXZ8_9HYPH</name>
<dbReference type="AlphaFoldDB" id="A0A135NXZ8"/>
<reference evidence="1 2" key="1">
    <citation type="submission" date="2015-11" db="EMBL/GenBank/DDBJ databases">
        <title>Draft genome sequence of Agrobacterium sp. R89-1.</title>
        <authorList>
            <person name="Zahradnik J."/>
            <person name="Kyslikova E."/>
            <person name="Palyzova A."/>
            <person name="Kyslik P."/>
        </authorList>
    </citation>
    <scope>NUCLEOTIDE SEQUENCE [LARGE SCALE GENOMIC DNA]</scope>
    <source>
        <strain evidence="1 2">R89-1</strain>
    </source>
</reference>
<comment type="caution">
    <text evidence="1">The sequence shown here is derived from an EMBL/GenBank/DDBJ whole genome shotgun (WGS) entry which is preliminary data.</text>
</comment>
<dbReference type="Proteomes" id="UP000070498">
    <property type="component" value="Unassembled WGS sequence"/>
</dbReference>
<dbReference type="EMBL" id="LNUW01000038">
    <property type="protein sequence ID" value="KXG84052.1"/>
    <property type="molecule type" value="Genomic_DNA"/>
</dbReference>
<protein>
    <submittedName>
        <fullName evidence="1">Uncharacterized protein</fullName>
    </submittedName>
</protein>
<proteinExistence type="predicted"/>
<organism evidence="1 2">
    <name type="scientific">Agrobacterium bohemicum</name>
    <dbReference type="NCBI Taxonomy" id="2052828"/>
    <lineage>
        <taxon>Bacteria</taxon>
        <taxon>Pseudomonadati</taxon>
        <taxon>Pseudomonadota</taxon>
        <taxon>Alphaproteobacteria</taxon>
        <taxon>Hyphomicrobiales</taxon>
        <taxon>Rhizobiaceae</taxon>
        <taxon>Rhizobium/Agrobacterium group</taxon>
        <taxon>Agrobacterium</taxon>
    </lineage>
</organism>
<evidence type="ECO:0000313" key="2">
    <source>
        <dbReference type="Proteomes" id="UP000070498"/>
    </source>
</evidence>
<sequence length="149" mass="16233">MIDPVAGWVLNKPISYMKRENFTGIPRSFSVGLHLPASSRIRFVGCEGNSRDIFRLAEAAERQTCNQLLAEFTRKIAIGGGRVRVTRQDGVHLDAPRFEFRGERECHRIDGIFGRGINAGGEVGVGAEDRADVDGAAAAFAKMLVSFPG</sequence>
<keyword evidence="2" id="KW-1185">Reference proteome</keyword>
<accession>A0A135NXZ8</accession>
<evidence type="ECO:0000313" key="1">
    <source>
        <dbReference type="EMBL" id="KXG84052.1"/>
    </source>
</evidence>